<feature type="binding site" evidence="9">
    <location>
        <begin position="114"/>
        <end position="117"/>
    </location>
    <ligand>
        <name>NAD(+)</name>
        <dbReference type="ChEBI" id="CHEBI:57540"/>
    </ligand>
</feature>
<dbReference type="RefSeq" id="WP_138404656.1">
    <property type="nucleotide sequence ID" value="NZ_VBSP01000020.1"/>
</dbReference>
<dbReference type="InterPro" id="IPR023940">
    <property type="entry name" value="DHDPR_bac"/>
</dbReference>
<feature type="domain" description="Dihydrodipicolinate reductase N-terminal" evidence="11">
    <location>
        <begin position="1"/>
        <end position="116"/>
    </location>
</feature>
<evidence type="ECO:0000256" key="2">
    <source>
        <dbReference type="ARBA" id="ARBA00022490"/>
    </source>
</evidence>
<comment type="subcellular location">
    <subcellularLocation>
        <location evidence="9">Cytoplasm</location>
    </subcellularLocation>
</comment>
<sequence length="256" mass="27861">MNIILIGSDGAMGKVVTNISKELGHQVVAGLQSTEETEQPFPIATNFDDLTKVVEELEVKPEVMIDFSTPQLTDELLAFAVAQNLPLMLATTGQSEAQEQAIQEASKSVAILDTHNTSIGVNVMQEVSKHLSKVLYPLGYDIEIIEKHHRYKKDAPSGTGKMLLDSVEEGMSESATKVYGREGIGEAREHQEVGLHAIRGGDIVGEHTIIFANNQETLEITHRAGSKELFARGAMAGAEFLINQAEPGIYSMNDIF</sequence>
<evidence type="ECO:0000256" key="9">
    <source>
        <dbReference type="HAMAP-Rule" id="MF_00102"/>
    </source>
</evidence>
<keyword evidence="2 9" id="KW-0963">Cytoplasm</keyword>
<feature type="active site" description="Proton donor/acceptor" evidence="9">
    <location>
        <position position="148"/>
    </location>
</feature>
<dbReference type="GO" id="GO:0051287">
    <property type="term" value="F:NAD binding"/>
    <property type="evidence" value="ECO:0007669"/>
    <property type="project" value="UniProtKB-UniRule"/>
</dbReference>
<dbReference type="InterPro" id="IPR000846">
    <property type="entry name" value="DapB_N"/>
</dbReference>
<feature type="binding site" evidence="9">
    <location>
        <begin position="7"/>
        <end position="12"/>
    </location>
    <ligand>
        <name>NAD(+)</name>
        <dbReference type="ChEBI" id="CHEBI:57540"/>
    </ligand>
</feature>
<proteinExistence type="inferred from homology"/>
<dbReference type="CDD" id="cd02274">
    <property type="entry name" value="DHDPR_N"/>
    <property type="match status" value="1"/>
</dbReference>
<feature type="binding site" evidence="9">
    <location>
        <position position="149"/>
    </location>
    <ligand>
        <name>(S)-2,3,4,5-tetrahydrodipicolinate</name>
        <dbReference type="ChEBI" id="CHEBI:16845"/>
    </ligand>
</feature>
<evidence type="ECO:0000313" key="14">
    <source>
        <dbReference type="Proteomes" id="UP000306420"/>
    </source>
</evidence>
<gene>
    <name evidence="9" type="primary">dapB</name>
    <name evidence="13" type="ORF">FEZ33_06820</name>
</gene>
<comment type="subunit">
    <text evidence="9">Homotetramer.</text>
</comment>
<dbReference type="Gene3D" id="3.40.50.720">
    <property type="entry name" value="NAD(P)-binding Rossmann-like Domain"/>
    <property type="match status" value="1"/>
</dbReference>
<evidence type="ECO:0000256" key="6">
    <source>
        <dbReference type="ARBA" id="ARBA00023002"/>
    </source>
</evidence>
<evidence type="ECO:0000256" key="1">
    <source>
        <dbReference type="ARBA" id="ARBA00006642"/>
    </source>
</evidence>
<feature type="binding site" evidence="9">
    <location>
        <begin position="158"/>
        <end position="159"/>
    </location>
    <ligand>
        <name>(S)-2,3,4,5-tetrahydrodipicolinate</name>
        <dbReference type="ChEBI" id="CHEBI:16845"/>
    </ligand>
</feature>
<dbReference type="Pfam" id="PF05173">
    <property type="entry name" value="DapB_C"/>
    <property type="match status" value="1"/>
</dbReference>
<comment type="caution">
    <text evidence="13">The sequence shown here is derived from an EMBL/GenBank/DDBJ whole genome shotgun (WGS) entry which is preliminary data.</text>
</comment>
<dbReference type="AlphaFoldDB" id="A0A5R9DW08"/>
<dbReference type="GO" id="GO:0050661">
    <property type="term" value="F:NADP binding"/>
    <property type="evidence" value="ECO:0007669"/>
    <property type="project" value="UniProtKB-UniRule"/>
</dbReference>
<keyword evidence="3 9" id="KW-0028">Amino-acid biosynthesis</keyword>
<dbReference type="NCBIfam" id="TIGR00036">
    <property type="entry name" value="dapB"/>
    <property type="match status" value="1"/>
</dbReference>
<evidence type="ECO:0000256" key="10">
    <source>
        <dbReference type="NCBIfam" id="TIGR00036"/>
    </source>
</evidence>
<dbReference type="InterPro" id="IPR022663">
    <property type="entry name" value="DapB_C"/>
</dbReference>
<keyword evidence="7 9" id="KW-0520">NAD</keyword>
<comment type="similarity">
    <text evidence="1 9">Belongs to the DapB family.</text>
</comment>
<dbReference type="UniPathway" id="UPA00034">
    <property type="reaction ID" value="UER00018"/>
</dbReference>
<evidence type="ECO:0000259" key="12">
    <source>
        <dbReference type="Pfam" id="PF05173"/>
    </source>
</evidence>
<dbReference type="Gene3D" id="3.30.360.10">
    <property type="entry name" value="Dihydrodipicolinate Reductase, domain 2"/>
    <property type="match status" value="1"/>
</dbReference>
<comment type="caution">
    <text evidence="9">Lacks conserved residue(s) required for the propagation of feature annotation.</text>
</comment>
<protein>
    <recommendedName>
        <fullName evidence="9 10">4-hydroxy-tetrahydrodipicolinate reductase</fullName>
        <shortName evidence="9">HTPA reductase</shortName>
        <ecNumber evidence="9 10">1.17.1.8</ecNumber>
    </recommendedName>
</protein>
<keyword evidence="4 9" id="KW-0521">NADP</keyword>
<dbReference type="GO" id="GO:0016726">
    <property type="term" value="F:oxidoreductase activity, acting on CH or CH2 groups, NAD or NADP as acceptor"/>
    <property type="evidence" value="ECO:0007669"/>
    <property type="project" value="UniProtKB-UniRule"/>
</dbReference>
<dbReference type="SUPFAM" id="SSF51735">
    <property type="entry name" value="NAD(P)-binding Rossmann-fold domains"/>
    <property type="match status" value="1"/>
</dbReference>
<organism evidence="13 14">
    <name type="scientific">Ruoffia tabacinasalis</name>
    <dbReference type="NCBI Taxonomy" id="87458"/>
    <lineage>
        <taxon>Bacteria</taxon>
        <taxon>Bacillati</taxon>
        <taxon>Bacillota</taxon>
        <taxon>Bacilli</taxon>
        <taxon>Lactobacillales</taxon>
        <taxon>Aerococcaceae</taxon>
        <taxon>Ruoffia</taxon>
    </lineage>
</organism>
<comment type="catalytic activity">
    <reaction evidence="9">
        <text>(S)-2,3,4,5-tetrahydrodipicolinate + NADP(+) + H2O = (2S,4S)-4-hydroxy-2,3,4,5-tetrahydrodipicolinate + NADPH + H(+)</text>
        <dbReference type="Rhea" id="RHEA:35331"/>
        <dbReference type="ChEBI" id="CHEBI:15377"/>
        <dbReference type="ChEBI" id="CHEBI:15378"/>
        <dbReference type="ChEBI" id="CHEBI:16845"/>
        <dbReference type="ChEBI" id="CHEBI:57783"/>
        <dbReference type="ChEBI" id="CHEBI:58349"/>
        <dbReference type="ChEBI" id="CHEBI:67139"/>
        <dbReference type="EC" id="1.17.1.8"/>
    </reaction>
</comment>
<reference evidence="13 14" key="1">
    <citation type="submission" date="2019-05" db="EMBL/GenBank/DDBJ databases">
        <title>The metagenome of a microbial culture collection derived from dairy environment covers the genomic content of the human microbiome.</title>
        <authorList>
            <person name="Roder T."/>
            <person name="Wuthrich D."/>
            <person name="Sattari Z."/>
            <person name="Von Ah U."/>
            <person name="Bar C."/>
            <person name="Ronchi F."/>
            <person name="Macpherson A.J."/>
            <person name="Ganal-Vonarburg S.C."/>
            <person name="Bruggmann R."/>
            <person name="Vergeres G."/>
        </authorList>
    </citation>
    <scope>NUCLEOTIDE SEQUENCE [LARGE SCALE GENOMIC DNA]</scope>
    <source>
        <strain evidence="13 14">FAM 24227</strain>
    </source>
</reference>
<dbReference type="PROSITE" id="PS01298">
    <property type="entry name" value="DAPB"/>
    <property type="match status" value="1"/>
</dbReference>
<keyword evidence="6 9" id="KW-0560">Oxidoreductase</keyword>
<comment type="pathway">
    <text evidence="9">Amino-acid biosynthesis; L-lysine biosynthesis via DAP pathway; (S)-tetrahydrodipicolinate from L-aspartate: step 4/4.</text>
</comment>
<dbReference type="EC" id="1.17.1.8" evidence="9 10"/>
<comment type="function">
    <text evidence="9">Catalyzes the conversion of 4-hydroxy-tetrahydrodipicolinate (HTPA) to tetrahydrodipicolinate.</text>
</comment>
<dbReference type="GO" id="GO:0008839">
    <property type="term" value="F:4-hydroxy-tetrahydrodipicolinate reductase"/>
    <property type="evidence" value="ECO:0007669"/>
    <property type="project" value="UniProtKB-UniRule"/>
</dbReference>
<evidence type="ECO:0000256" key="3">
    <source>
        <dbReference type="ARBA" id="ARBA00022605"/>
    </source>
</evidence>
<dbReference type="PANTHER" id="PTHR20836:SF7">
    <property type="entry name" value="4-HYDROXY-TETRAHYDRODIPICOLINATE REDUCTASE"/>
    <property type="match status" value="1"/>
</dbReference>
<evidence type="ECO:0000313" key="13">
    <source>
        <dbReference type="EMBL" id="TLQ41089.1"/>
    </source>
</evidence>
<dbReference type="GO" id="GO:0005829">
    <property type="term" value="C:cytosol"/>
    <property type="evidence" value="ECO:0007669"/>
    <property type="project" value="TreeGrafter"/>
</dbReference>
<dbReference type="Pfam" id="PF01113">
    <property type="entry name" value="DapB_N"/>
    <property type="match status" value="1"/>
</dbReference>
<evidence type="ECO:0000256" key="4">
    <source>
        <dbReference type="ARBA" id="ARBA00022857"/>
    </source>
</evidence>
<accession>A0A5R9DW08</accession>
<keyword evidence="8 9" id="KW-0457">Lysine biosynthesis</keyword>
<dbReference type="InterPro" id="IPR022664">
    <property type="entry name" value="DapB_N_CS"/>
</dbReference>
<dbReference type="PIRSF" id="PIRSF000161">
    <property type="entry name" value="DHPR"/>
    <property type="match status" value="1"/>
</dbReference>
<dbReference type="Proteomes" id="UP000306420">
    <property type="component" value="Unassembled WGS sequence"/>
</dbReference>
<dbReference type="EMBL" id="VBSP01000020">
    <property type="protein sequence ID" value="TLQ41089.1"/>
    <property type="molecule type" value="Genomic_DNA"/>
</dbReference>
<comment type="catalytic activity">
    <reaction evidence="9">
        <text>(S)-2,3,4,5-tetrahydrodipicolinate + NAD(+) + H2O = (2S,4S)-4-hydroxy-2,3,4,5-tetrahydrodipicolinate + NADH + H(+)</text>
        <dbReference type="Rhea" id="RHEA:35323"/>
        <dbReference type="ChEBI" id="CHEBI:15377"/>
        <dbReference type="ChEBI" id="CHEBI:15378"/>
        <dbReference type="ChEBI" id="CHEBI:16845"/>
        <dbReference type="ChEBI" id="CHEBI:57540"/>
        <dbReference type="ChEBI" id="CHEBI:57945"/>
        <dbReference type="ChEBI" id="CHEBI:67139"/>
        <dbReference type="EC" id="1.17.1.8"/>
    </reaction>
</comment>
<dbReference type="GO" id="GO:0009089">
    <property type="term" value="P:lysine biosynthetic process via diaminopimelate"/>
    <property type="evidence" value="ECO:0007669"/>
    <property type="project" value="UniProtKB-UniRule"/>
</dbReference>
<name>A0A5R9DW08_9LACT</name>
<evidence type="ECO:0000256" key="8">
    <source>
        <dbReference type="ARBA" id="ARBA00023154"/>
    </source>
</evidence>
<feature type="domain" description="Dihydrodipicolinate reductase C-terminal" evidence="12">
    <location>
        <begin position="120"/>
        <end position="255"/>
    </location>
</feature>
<evidence type="ECO:0000256" key="5">
    <source>
        <dbReference type="ARBA" id="ARBA00022915"/>
    </source>
</evidence>
<dbReference type="InterPro" id="IPR036291">
    <property type="entry name" value="NAD(P)-bd_dom_sf"/>
</dbReference>
<feature type="active site" description="Proton donor" evidence="9">
    <location>
        <position position="152"/>
    </location>
</feature>
<feature type="binding site" evidence="9">
    <location>
        <begin position="90"/>
        <end position="92"/>
    </location>
    <ligand>
        <name>NAD(+)</name>
        <dbReference type="ChEBI" id="CHEBI:57540"/>
    </ligand>
</feature>
<comment type="caution">
    <text evidence="9">Was originally thought to be a dihydrodipicolinate reductase (DHDPR), catalyzing the conversion of dihydrodipicolinate to tetrahydrodipicolinate. However, it was shown in E.coli that the substrate of the enzymatic reaction is not dihydrodipicolinate (DHDP) but in fact (2S,4S)-4-hydroxy-2,3,4,5-tetrahydrodipicolinic acid (HTPA), the product released by the DapA-catalyzed reaction.</text>
</comment>
<dbReference type="GO" id="GO:0019877">
    <property type="term" value="P:diaminopimelate biosynthetic process"/>
    <property type="evidence" value="ECO:0007669"/>
    <property type="project" value="UniProtKB-UniRule"/>
</dbReference>
<evidence type="ECO:0000256" key="7">
    <source>
        <dbReference type="ARBA" id="ARBA00023027"/>
    </source>
</evidence>
<keyword evidence="5 9" id="KW-0220">Diaminopimelate biosynthesis</keyword>
<dbReference type="PANTHER" id="PTHR20836">
    <property type="entry name" value="DIHYDRODIPICOLINATE REDUCTASE"/>
    <property type="match status" value="1"/>
</dbReference>
<dbReference type="FunFam" id="3.30.360.10:FF:000009">
    <property type="entry name" value="4-hydroxy-tetrahydrodipicolinate reductase"/>
    <property type="match status" value="1"/>
</dbReference>
<dbReference type="SUPFAM" id="SSF55347">
    <property type="entry name" value="Glyceraldehyde-3-phosphate dehydrogenase-like, C-terminal domain"/>
    <property type="match status" value="1"/>
</dbReference>
<dbReference type="HAMAP" id="MF_00102">
    <property type="entry name" value="DapB"/>
    <property type="match status" value="1"/>
</dbReference>
<dbReference type="OrthoDB" id="9790352at2"/>
<evidence type="ECO:0000259" key="11">
    <source>
        <dbReference type="Pfam" id="PF01113"/>
    </source>
</evidence>